<organism evidence="2 3">
    <name type="scientific">Coraliomargarita akajimensis (strain DSM 45221 / IAM 15411 / JCM 23193 / KCTC 12865 / 04OKA010-24)</name>
    <dbReference type="NCBI Taxonomy" id="583355"/>
    <lineage>
        <taxon>Bacteria</taxon>
        <taxon>Pseudomonadati</taxon>
        <taxon>Verrucomicrobiota</taxon>
        <taxon>Opitutia</taxon>
        <taxon>Puniceicoccales</taxon>
        <taxon>Coraliomargaritaceae</taxon>
        <taxon>Coraliomargarita</taxon>
    </lineage>
</organism>
<dbReference type="InterPro" id="IPR036777">
    <property type="entry name" value="Channel_Tsx-like_sf"/>
</dbReference>
<evidence type="ECO:0000313" key="2">
    <source>
        <dbReference type="EMBL" id="ADE54117.1"/>
    </source>
</evidence>
<keyword evidence="3" id="KW-1185">Reference proteome</keyword>
<dbReference type="STRING" id="583355.Caka_1096"/>
<dbReference type="Pfam" id="PF03502">
    <property type="entry name" value="Channel_Tsx"/>
    <property type="match status" value="1"/>
</dbReference>
<reference evidence="2 3" key="1">
    <citation type="journal article" date="2010" name="Stand. Genomic Sci.">
        <title>Complete genome sequence of Coraliomargarita akajimensis type strain (04OKA010-24).</title>
        <authorList>
            <person name="Mavromatis K."/>
            <person name="Abt B."/>
            <person name="Brambilla E."/>
            <person name="Lapidus A."/>
            <person name="Copeland A."/>
            <person name="Deshpande S."/>
            <person name="Nolan M."/>
            <person name="Lucas S."/>
            <person name="Tice H."/>
            <person name="Cheng J.F."/>
            <person name="Han C."/>
            <person name="Detter J.C."/>
            <person name="Woyke T."/>
            <person name="Goodwin L."/>
            <person name="Pitluck S."/>
            <person name="Held B."/>
            <person name="Brettin T."/>
            <person name="Tapia R."/>
            <person name="Ivanova N."/>
            <person name="Mikhailova N."/>
            <person name="Pati A."/>
            <person name="Liolios K."/>
            <person name="Chen A."/>
            <person name="Palaniappan K."/>
            <person name="Land M."/>
            <person name="Hauser L."/>
            <person name="Chang Y.J."/>
            <person name="Jeffries C.D."/>
            <person name="Rohde M."/>
            <person name="Goker M."/>
            <person name="Bristow J."/>
            <person name="Eisen J.A."/>
            <person name="Markowitz V."/>
            <person name="Hugenholtz P."/>
            <person name="Klenk H.P."/>
            <person name="Kyrpides N.C."/>
        </authorList>
    </citation>
    <scope>NUCLEOTIDE SEQUENCE [LARGE SCALE GENOMIC DNA]</scope>
    <source>
        <strain evidence="3">DSM 45221 / IAM 15411 / JCM 23193 / KCTC 12865</strain>
    </source>
</reference>
<dbReference type="TCDB" id="1.B.10.2.6">
    <property type="family name" value="the nucleoside-specific channel-forming outer membrane porin (tsx) family"/>
</dbReference>
<proteinExistence type="inferred from homology"/>
<dbReference type="AlphaFoldDB" id="D5EHS6"/>
<dbReference type="RefSeq" id="WP_013042839.1">
    <property type="nucleotide sequence ID" value="NC_014008.1"/>
</dbReference>
<dbReference type="InterPro" id="IPR018013">
    <property type="entry name" value="Channel_Tsx-like"/>
</dbReference>
<evidence type="ECO:0000256" key="1">
    <source>
        <dbReference type="ARBA" id="ARBA00008728"/>
    </source>
</evidence>
<gene>
    <name evidence="2" type="ordered locus">Caka_1096</name>
</gene>
<sequence length="262" mass="29590">MNNILKHGISIAILGAGLLSVGELAAEQKPSAGILLWQDTSLSYLLGEQFKVDPARQQTLTLEHAAGWSFGDSFFFFDFIDYRDNDWGDNSYYGEFSPRFSVNKLTDAGIAFGPVRDLLLATTLEFGEGDTETFLFGPGLDLNLPGFDYFQLNLYYREGLNNKSNGWQLTPVWSITLPIGKSEIVFDGFIDYVFATQSAGYSNNLHICPQLKYNLGKAIWGEQQRLYLGVEFDYWTNKYGIKSSPAFKTDQFAYSFLVKYHL</sequence>
<dbReference type="KEGG" id="caa:Caka_1096"/>
<name>D5EHS6_CORAD</name>
<dbReference type="HOGENOM" id="CLU_072571_0_0_0"/>
<dbReference type="eggNOG" id="COG3248">
    <property type="taxonomic scope" value="Bacteria"/>
</dbReference>
<dbReference type="Proteomes" id="UP000000925">
    <property type="component" value="Chromosome"/>
</dbReference>
<dbReference type="EMBL" id="CP001998">
    <property type="protein sequence ID" value="ADE54117.1"/>
    <property type="molecule type" value="Genomic_DNA"/>
</dbReference>
<comment type="similarity">
    <text evidence="1">Belongs to the nucleoside-specific channel-forming outer membrane porin (Tsx) (TC 1.B.10) family.</text>
</comment>
<protein>
    <submittedName>
        <fullName evidence="2">Nucleoside-specific channel-forming protein, Tsx-like protein</fullName>
    </submittedName>
</protein>
<dbReference type="GO" id="GO:0009279">
    <property type="term" value="C:cell outer membrane"/>
    <property type="evidence" value="ECO:0007669"/>
    <property type="project" value="InterPro"/>
</dbReference>
<evidence type="ECO:0000313" key="3">
    <source>
        <dbReference type="Proteomes" id="UP000000925"/>
    </source>
</evidence>
<accession>D5EHS6</accession>
<dbReference type="Gene3D" id="2.40.230.20">
    <property type="entry name" value="Nucleoside-specific channel-forming protein, Tsx-like"/>
    <property type="match status" value="1"/>
</dbReference>
<dbReference type="SUPFAM" id="SSF111364">
    <property type="entry name" value="Tsx-like channel"/>
    <property type="match status" value="1"/>
</dbReference>